<dbReference type="EMBL" id="SLXT01000017">
    <property type="protein sequence ID" value="TCP63576.1"/>
    <property type="molecule type" value="Genomic_DNA"/>
</dbReference>
<evidence type="ECO:0000313" key="2">
    <source>
        <dbReference type="EMBL" id="TCP63576.1"/>
    </source>
</evidence>
<feature type="domain" description="S-layer protein SbsC C-terminal" evidence="1">
    <location>
        <begin position="427"/>
        <end position="495"/>
    </location>
</feature>
<name>A0A4V2SWS9_9FIRM</name>
<sequence length="508" mass="53355">MGRRVVRKSIAVLLTLWMLFGLVLNVSLPLPGGGAALAASGGTWDKVGGDASPTASATAAYYDNGTYYLAYMDISNATKILRPKVVVKKLNTGTTPPTWDPVGTGNIGVDGVGVNSLSMSLYVDNGTPYVAYLEKDVTSGLSALTNFDGKLTVMKLNNSNTWSAVGSTKFSGKNPTSIKLVVINNVPYVAYKEGSSILVKRYINNAWSQVGSTKSTNSTWGNVSLDVYDGTPFIAFPDSDNGDKASLLEFNGTDWESWESAGTSISSGTAKLVSLYIDNGVPYLAFQDENQFSRITVKKYNSITKIWESVGRDGFSNPVGATFSIGGLTLPNISVTVGLPLSLYVDNGIPYVAYQDGTQSAKASVMKYTGTDWVPVGGLGFSSTPALYPTLRVTNGTTNLALWNGGKVALLQYTPTPAPELGATAAEGTAANSTKVTATVTDNSGNHLVIKKSSSTITTPNVGDTAPSGNDVIDPYTAEANISGIDDTTNKYLGVTKSTPATPSSNSR</sequence>
<protein>
    <recommendedName>
        <fullName evidence="1">S-layer protein SbsC C-terminal domain-containing protein</fullName>
    </recommendedName>
</protein>
<dbReference type="AlphaFoldDB" id="A0A4V2SWS9"/>
<dbReference type="SUPFAM" id="SSF89372">
    <property type="entry name" value="Fucose-specific lectin"/>
    <property type="match status" value="1"/>
</dbReference>
<dbReference type="Pfam" id="PF18316">
    <property type="entry name" value="S-l_SbsC_C"/>
    <property type="match status" value="1"/>
</dbReference>
<evidence type="ECO:0000313" key="3">
    <source>
        <dbReference type="Proteomes" id="UP000294813"/>
    </source>
</evidence>
<evidence type="ECO:0000259" key="1">
    <source>
        <dbReference type="Pfam" id="PF18316"/>
    </source>
</evidence>
<accession>A0A4V2SWS9</accession>
<dbReference type="InterPro" id="IPR040751">
    <property type="entry name" value="SbsC_C"/>
</dbReference>
<comment type="caution">
    <text evidence="2">The sequence shown here is derived from an EMBL/GenBank/DDBJ whole genome shotgun (WGS) entry which is preliminary data.</text>
</comment>
<dbReference type="Proteomes" id="UP000294813">
    <property type="component" value="Unassembled WGS sequence"/>
</dbReference>
<reference evidence="2 3" key="1">
    <citation type="submission" date="2019-03" db="EMBL/GenBank/DDBJ databases">
        <title>Genomic Encyclopedia of Type Strains, Phase IV (KMG-IV): sequencing the most valuable type-strain genomes for metagenomic binning, comparative biology and taxonomic classification.</title>
        <authorList>
            <person name="Goeker M."/>
        </authorList>
    </citation>
    <scope>NUCLEOTIDE SEQUENCE [LARGE SCALE GENOMIC DNA]</scope>
    <source>
        <strain evidence="2 3">DSM 11170</strain>
    </source>
</reference>
<keyword evidence="3" id="KW-1185">Reference proteome</keyword>
<organism evidence="2 3">
    <name type="scientific">Heliophilum fasciatum</name>
    <dbReference type="NCBI Taxonomy" id="35700"/>
    <lineage>
        <taxon>Bacteria</taxon>
        <taxon>Bacillati</taxon>
        <taxon>Bacillota</taxon>
        <taxon>Clostridia</taxon>
        <taxon>Eubacteriales</taxon>
        <taxon>Heliobacteriaceae</taxon>
        <taxon>Heliophilum</taxon>
    </lineage>
</organism>
<dbReference type="OrthoDB" id="9757737at2"/>
<dbReference type="RefSeq" id="WP_131919567.1">
    <property type="nucleotide sequence ID" value="NZ_JAOQNU010000016.1"/>
</dbReference>
<gene>
    <name evidence="2" type="ORF">EDD73_1171</name>
</gene>
<proteinExistence type="predicted"/>